<dbReference type="RefSeq" id="WP_189511297.1">
    <property type="nucleotide sequence ID" value="NZ_BMXG01000002.1"/>
</dbReference>
<evidence type="ECO:0000313" key="2">
    <source>
        <dbReference type="EMBL" id="GHB92028.1"/>
    </source>
</evidence>
<evidence type="ECO:0000313" key="3">
    <source>
        <dbReference type="Proteomes" id="UP000642829"/>
    </source>
</evidence>
<sequence>MSSPPTVSVLVTVYNREAYLEACVESILQSTFEDLEVIMVDDCSTDSSAALMKDIAAKDSRVQAYFNAKNLRDYPNRNRAASLAQGKYIKYVDADDLIYPHSLAIMVEAMEAHPDAALGLSHSDLQAEKPYPWLISPKEAYHKHFLERGCLSCGPSGAIMRRNAFNDVGCFQAFGVASDNDMWLRLAARWPVILFPPSLVWWRVHEGQEFRSAPAQKEYLVLGHQAVINALQSPECPLSSTDSEMAKRRVQQHHARRILALALKSRNLSLARSAYRDSKLTFSEMLTGLKAYY</sequence>
<dbReference type="InterPro" id="IPR001173">
    <property type="entry name" value="Glyco_trans_2-like"/>
</dbReference>
<dbReference type="CDD" id="cd00761">
    <property type="entry name" value="Glyco_tranf_GTA_type"/>
    <property type="match status" value="1"/>
</dbReference>
<feature type="domain" description="Glycosyltransferase 2-like" evidence="1">
    <location>
        <begin position="8"/>
        <end position="168"/>
    </location>
</feature>
<reference evidence="2" key="1">
    <citation type="journal article" date="2014" name="Int. J. Syst. Evol. Microbiol.">
        <title>Complete genome sequence of Corynebacterium casei LMG S-19264T (=DSM 44701T), isolated from a smear-ripened cheese.</title>
        <authorList>
            <consortium name="US DOE Joint Genome Institute (JGI-PGF)"/>
            <person name="Walter F."/>
            <person name="Albersmeier A."/>
            <person name="Kalinowski J."/>
            <person name="Ruckert C."/>
        </authorList>
    </citation>
    <scope>NUCLEOTIDE SEQUENCE</scope>
    <source>
        <strain evidence="2">KCTC 12870</strain>
    </source>
</reference>
<evidence type="ECO:0000259" key="1">
    <source>
        <dbReference type="Pfam" id="PF00535"/>
    </source>
</evidence>
<dbReference type="PANTHER" id="PTHR22916">
    <property type="entry name" value="GLYCOSYLTRANSFERASE"/>
    <property type="match status" value="1"/>
</dbReference>
<protein>
    <recommendedName>
        <fullName evidence="1">Glycosyltransferase 2-like domain-containing protein</fullName>
    </recommendedName>
</protein>
<dbReference type="Pfam" id="PF00535">
    <property type="entry name" value="Glycos_transf_2"/>
    <property type="match status" value="1"/>
</dbReference>
<name>A0A8J3D9L1_9BACT</name>
<dbReference type="AlphaFoldDB" id="A0A8J3D9L1"/>
<accession>A0A8J3D9L1</accession>
<dbReference type="Proteomes" id="UP000642829">
    <property type="component" value="Unassembled WGS sequence"/>
</dbReference>
<organism evidence="2 3">
    <name type="scientific">Cerasicoccus arenae</name>
    <dbReference type="NCBI Taxonomy" id="424488"/>
    <lineage>
        <taxon>Bacteria</taxon>
        <taxon>Pseudomonadati</taxon>
        <taxon>Verrucomicrobiota</taxon>
        <taxon>Opitutia</taxon>
        <taxon>Puniceicoccales</taxon>
        <taxon>Cerasicoccaceae</taxon>
        <taxon>Cerasicoccus</taxon>
    </lineage>
</organism>
<dbReference type="EMBL" id="BMXG01000002">
    <property type="protein sequence ID" value="GHB92028.1"/>
    <property type="molecule type" value="Genomic_DNA"/>
</dbReference>
<dbReference type="InterPro" id="IPR029044">
    <property type="entry name" value="Nucleotide-diphossugar_trans"/>
</dbReference>
<comment type="caution">
    <text evidence="2">The sequence shown here is derived from an EMBL/GenBank/DDBJ whole genome shotgun (WGS) entry which is preliminary data.</text>
</comment>
<dbReference type="PANTHER" id="PTHR22916:SF3">
    <property type="entry name" value="UDP-GLCNAC:BETAGAL BETA-1,3-N-ACETYLGLUCOSAMINYLTRANSFERASE-LIKE PROTEIN 1"/>
    <property type="match status" value="1"/>
</dbReference>
<proteinExistence type="predicted"/>
<reference evidence="2" key="2">
    <citation type="submission" date="2020-09" db="EMBL/GenBank/DDBJ databases">
        <authorList>
            <person name="Sun Q."/>
            <person name="Kim S."/>
        </authorList>
    </citation>
    <scope>NUCLEOTIDE SEQUENCE</scope>
    <source>
        <strain evidence="2">KCTC 12870</strain>
    </source>
</reference>
<dbReference type="GO" id="GO:0016758">
    <property type="term" value="F:hexosyltransferase activity"/>
    <property type="evidence" value="ECO:0007669"/>
    <property type="project" value="UniProtKB-ARBA"/>
</dbReference>
<dbReference type="Gene3D" id="3.90.550.10">
    <property type="entry name" value="Spore Coat Polysaccharide Biosynthesis Protein SpsA, Chain A"/>
    <property type="match status" value="1"/>
</dbReference>
<dbReference type="SUPFAM" id="SSF53448">
    <property type="entry name" value="Nucleotide-diphospho-sugar transferases"/>
    <property type="match status" value="1"/>
</dbReference>
<gene>
    <name evidence="2" type="ORF">GCM10007047_03760</name>
</gene>
<keyword evidence="3" id="KW-1185">Reference proteome</keyword>